<feature type="signal peptide" evidence="1">
    <location>
        <begin position="1"/>
        <end position="24"/>
    </location>
</feature>
<dbReference type="OrthoDB" id="1707591at2"/>
<comment type="caution">
    <text evidence="2">The sequence shown here is derived from an EMBL/GenBank/DDBJ whole genome shotgun (WGS) entry which is preliminary data.</text>
</comment>
<dbReference type="Proteomes" id="UP000003240">
    <property type="component" value="Unassembled WGS sequence"/>
</dbReference>
<gene>
    <name evidence="2" type="ORF">ALO_05660</name>
</gene>
<feature type="chain" id="PRO_5038386934" description="Lipoprotein" evidence="1">
    <location>
        <begin position="25"/>
        <end position="308"/>
    </location>
</feature>
<protein>
    <recommendedName>
        <fullName evidence="4">Lipoprotein</fullName>
    </recommendedName>
</protein>
<dbReference type="PROSITE" id="PS51257">
    <property type="entry name" value="PROKAR_LIPOPROTEIN"/>
    <property type="match status" value="1"/>
</dbReference>
<dbReference type="eggNOG" id="ENOG502Z88F">
    <property type="taxonomic scope" value="Bacteria"/>
</dbReference>
<reference evidence="2 3" key="1">
    <citation type="journal article" date="2011" name="EMBO J.">
        <title>Structural diversity of bacterial flagellar motors.</title>
        <authorList>
            <person name="Chen S."/>
            <person name="Beeby M."/>
            <person name="Murphy G.E."/>
            <person name="Leadbetter J.R."/>
            <person name="Hendrixson D.R."/>
            <person name="Briegel A."/>
            <person name="Li Z."/>
            <person name="Shi J."/>
            <person name="Tocheva E.I."/>
            <person name="Muller A."/>
            <person name="Dobro M.J."/>
            <person name="Jensen G.J."/>
        </authorList>
    </citation>
    <scope>NUCLEOTIDE SEQUENCE [LARGE SCALE GENOMIC DNA]</scope>
    <source>
        <strain evidence="2 3">DSM 6540</strain>
    </source>
</reference>
<keyword evidence="3" id="KW-1185">Reference proteome</keyword>
<evidence type="ECO:0000313" key="3">
    <source>
        <dbReference type="Proteomes" id="UP000003240"/>
    </source>
</evidence>
<evidence type="ECO:0000313" key="2">
    <source>
        <dbReference type="EMBL" id="EGO64903.1"/>
    </source>
</evidence>
<organism evidence="2 3">
    <name type="scientific">Acetonema longum DSM 6540</name>
    <dbReference type="NCBI Taxonomy" id="1009370"/>
    <lineage>
        <taxon>Bacteria</taxon>
        <taxon>Bacillati</taxon>
        <taxon>Bacillota</taxon>
        <taxon>Negativicutes</taxon>
        <taxon>Acetonemataceae</taxon>
        <taxon>Acetonema</taxon>
    </lineage>
</organism>
<dbReference type="STRING" id="1009370.ALO_05660"/>
<accession>F7NGE8</accession>
<evidence type="ECO:0000256" key="1">
    <source>
        <dbReference type="SAM" id="SignalP"/>
    </source>
</evidence>
<dbReference type="EMBL" id="AFGF01000042">
    <property type="protein sequence ID" value="EGO64903.1"/>
    <property type="molecule type" value="Genomic_DNA"/>
</dbReference>
<keyword evidence="1" id="KW-0732">Signal</keyword>
<dbReference type="RefSeq" id="WP_004093665.1">
    <property type="nucleotide sequence ID" value="NZ_AFGF01000042.1"/>
</dbReference>
<evidence type="ECO:0008006" key="4">
    <source>
        <dbReference type="Google" id="ProtNLM"/>
    </source>
</evidence>
<name>F7NGE8_9FIRM</name>
<dbReference type="AlphaFoldDB" id="F7NGE8"/>
<proteinExistence type="predicted"/>
<sequence>MNRKITGISLTILLLLAVSGCADKGVRPSQESARQQAAQDAAAKEQAVMADFAALVQKEDVNIAAIIQYIDENAAVSPSAVSTMVIELEKLQQERLPELQDKFSDSETVQKILAKSYWDGLTSQTISSIDNKDTQDLLLETQNSGFKVETAEGMYFPVIDYSVYKKYRNAATPDIAAFIDIMTVESDKTPIKDAALMIGWNEILSRALTQEEFIRRYSHSAKAEDMRRLLKRYAVFALYGANNTPLFSYDTKKIAPEAQKAYVESTFDVNHGRFSKAMNGYLSVLKRNDYQLTDEVQEYRNKAAEEIH</sequence>